<keyword evidence="8 10" id="KW-0472">Membrane</keyword>
<keyword evidence="6" id="KW-0067">ATP-binding</keyword>
<evidence type="ECO:0000256" key="1">
    <source>
        <dbReference type="ARBA" id="ARBA00004141"/>
    </source>
</evidence>
<evidence type="ECO:0000259" key="11">
    <source>
        <dbReference type="PROSITE" id="PS50893"/>
    </source>
</evidence>
<dbReference type="SUPFAM" id="SSF52540">
    <property type="entry name" value="P-loop containing nucleoside triphosphate hydrolases"/>
    <property type="match status" value="2"/>
</dbReference>
<feature type="transmembrane region" description="Helical" evidence="10">
    <location>
        <begin position="1297"/>
        <end position="1316"/>
    </location>
</feature>
<feature type="compositionally biased region" description="Polar residues" evidence="9">
    <location>
        <begin position="452"/>
        <end position="473"/>
    </location>
</feature>
<feature type="transmembrane region" description="Helical" evidence="10">
    <location>
        <begin position="183"/>
        <end position="200"/>
    </location>
</feature>
<evidence type="ECO:0000256" key="5">
    <source>
        <dbReference type="ARBA" id="ARBA00022741"/>
    </source>
</evidence>
<dbReference type="FunFam" id="1.20.1560.10:FF:000013">
    <property type="entry name" value="ABC transporter C family member 2"/>
    <property type="match status" value="1"/>
</dbReference>
<evidence type="ECO:0000256" key="9">
    <source>
        <dbReference type="SAM" id="MobiDB-lite"/>
    </source>
</evidence>
<dbReference type="InterPro" id="IPR003439">
    <property type="entry name" value="ABC_transporter-like_ATP-bd"/>
</dbReference>
<feature type="domain" description="ABC transmembrane type-1" evidence="12">
    <location>
        <begin position="335"/>
        <end position="694"/>
    </location>
</feature>
<feature type="transmembrane region" description="Helical" evidence="10">
    <location>
        <begin position="375"/>
        <end position="396"/>
    </location>
</feature>
<dbReference type="PANTHER" id="PTHR24223">
    <property type="entry name" value="ATP-BINDING CASSETTE SUB-FAMILY C"/>
    <property type="match status" value="1"/>
</dbReference>
<organism evidence="13 14">
    <name type="scientific">Antrodiella citrinella</name>
    <dbReference type="NCBI Taxonomy" id="2447956"/>
    <lineage>
        <taxon>Eukaryota</taxon>
        <taxon>Fungi</taxon>
        <taxon>Dikarya</taxon>
        <taxon>Basidiomycota</taxon>
        <taxon>Agaricomycotina</taxon>
        <taxon>Agaricomycetes</taxon>
        <taxon>Polyporales</taxon>
        <taxon>Steccherinaceae</taxon>
        <taxon>Antrodiella</taxon>
    </lineage>
</organism>
<gene>
    <name evidence="13" type="ORF">EUX98_g5903</name>
</gene>
<feature type="transmembrane region" description="Helical" evidence="10">
    <location>
        <begin position="636"/>
        <end position="654"/>
    </location>
</feature>
<evidence type="ECO:0000256" key="8">
    <source>
        <dbReference type="ARBA" id="ARBA00023136"/>
    </source>
</evidence>
<keyword evidence="3 10" id="KW-0812">Transmembrane</keyword>
<keyword evidence="2" id="KW-0813">Transport</keyword>
<dbReference type="GO" id="GO:0140359">
    <property type="term" value="F:ABC-type transporter activity"/>
    <property type="evidence" value="ECO:0007669"/>
    <property type="project" value="InterPro"/>
</dbReference>
<proteinExistence type="predicted"/>
<feature type="transmembrane region" description="Helical" evidence="10">
    <location>
        <begin position="1265"/>
        <end position="1285"/>
    </location>
</feature>
<dbReference type="CDD" id="cd03250">
    <property type="entry name" value="ABCC_MRP_domain1"/>
    <property type="match status" value="1"/>
</dbReference>
<dbReference type="FunFam" id="3.40.50.300:FF:000838">
    <property type="entry name" value="ABC multidrug transporter (Eurofung)"/>
    <property type="match status" value="1"/>
</dbReference>
<dbReference type="CDD" id="cd03244">
    <property type="entry name" value="ABCC_MRP_domain2"/>
    <property type="match status" value="1"/>
</dbReference>
<dbReference type="PANTHER" id="PTHR24223:SF356">
    <property type="entry name" value="ATP-BINDING CASSETTE TRANSPORTER ABC4"/>
    <property type="match status" value="1"/>
</dbReference>
<feature type="transmembrane region" description="Helical" evidence="10">
    <location>
        <begin position="220"/>
        <end position="240"/>
    </location>
</feature>
<keyword evidence="7 10" id="KW-1133">Transmembrane helix</keyword>
<feature type="compositionally biased region" description="Basic and acidic residues" evidence="9">
    <location>
        <begin position="490"/>
        <end position="501"/>
    </location>
</feature>
<comment type="caution">
    <text evidence="13">The sequence shown here is derived from an EMBL/GenBank/DDBJ whole genome shotgun (WGS) entry which is preliminary data.</text>
</comment>
<comment type="subcellular location">
    <subcellularLocation>
        <location evidence="1">Membrane</location>
        <topology evidence="1">Multi-pass membrane protein</topology>
    </subcellularLocation>
</comment>
<dbReference type="PROSITE" id="PS50929">
    <property type="entry name" value="ABC_TM1F"/>
    <property type="match status" value="2"/>
</dbReference>
<dbReference type="GO" id="GO:0005524">
    <property type="term" value="F:ATP binding"/>
    <property type="evidence" value="ECO:0007669"/>
    <property type="project" value="UniProtKB-KW"/>
</dbReference>
<dbReference type="InterPro" id="IPR036640">
    <property type="entry name" value="ABC1_TM_sf"/>
</dbReference>
<keyword evidence="14" id="KW-1185">Reference proteome</keyword>
<dbReference type="Gene3D" id="3.40.50.300">
    <property type="entry name" value="P-loop containing nucleotide triphosphate hydrolases"/>
    <property type="match status" value="2"/>
</dbReference>
<evidence type="ECO:0000256" key="10">
    <source>
        <dbReference type="SAM" id="Phobius"/>
    </source>
</evidence>
<evidence type="ECO:0000256" key="7">
    <source>
        <dbReference type="ARBA" id="ARBA00022989"/>
    </source>
</evidence>
<evidence type="ECO:0000256" key="3">
    <source>
        <dbReference type="ARBA" id="ARBA00022692"/>
    </source>
</evidence>
<dbReference type="PROSITE" id="PS00211">
    <property type="entry name" value="ABC_TRANSPORTER_1"/>
    <property type="match status" value="1"/>
</dbReference>
<dbReference type="Pfam" id="PF00005">
    <property type="entry name" value="ABC_tran"/>
    <property type="match status" value="2"/>
</dbReference>
<dbReference type="Pfam" id="PF00664">
    <property type="entry name" value="ABC_membrane"/>
    <property type="match status" value="2"/>
</dbReference>
<dbReference type="GO" id="GO:0016887">
    <property type="term" value="F:ATP hydrolysis activity"/>
    <property type="evidence" value="ECO:0007669"/>
    <property type="project" value="InterPro"/>
</dbReference>
<feature type="domain" description="ABC transporter" evidence="11">
    <location>
        <begin position="1357"/>
        <end position="1594"/>
    </location>
</feature>
<dbReference type="SUPFAM" id="SSF90123">
    <property type="entry name" value="ABC transporter transmembrane region"/>
    <property type="match status" value="2"/>
</dbReference>
<dbReference type="InterPro" id="IPR017871">
    <property type="entry name" value="ABC_transporter-like_CS"/>
</dbReference>
<feature type="transmembrane region" description="Helical" evidence="10">
    <location>
        <begin position="334"/>
        <end position="355"/>
    </location>
</feature>
<feature type="transmembrane region" description="Helical" evidence="10">
    <location>
        <begin position="660"/>
        <end position="678"/>
    </location>
</feature>
<feature type="transmembrane region" description="Helical" evidence="10">
    <location>
        <begin position="1035"/>
        <end position="1060"/>
    </location>
</feature>
<reference evidence="13 14" key="1">
    <citation type="submission" date="2019-02" db="EMBL/GenBank/DDBJ databases">
        <title>Genome sequencing of the rare red list fungi Antrodiella citrinella (Flaviporus citrinellus).</title>
        <authorList>
            <person name="Buettner E."/>
            <person name="Kellner H."/>
        </authorList>
    </citation>
    <scope>NUCLEOTIDE SEQUENCE [LARGE SCALE GENOMIC DNA]</scope>
    <source>
        <strain evidence="13 14">DSM 108506</strain>
    </source>
</reference>
<accession>A0A4S4MQB2</accession>
<protein>
    <recommendedName>
        <fullName evidence="15">P-loop containing nucleoside triphosphate hydrolase protein</fullName>
    </recommendedName>
</protein>
<feature type="domain" description="ABC transmembrane type-1" evidence="12">
    <location>
        <begin position="1051"/>
        <end position="1320"/>
    </location>
</feature>
<feature type="transmembrane region" description="Helical" evidence="10">
    <location>
        <begin position="116"/>
        <end position="136"/>
    </location>
</feature>
<dbReference type="Gene3D" id="1.20.1560.10">
    <property type="entry name" value="ABC transporter type 1, transmembrane domain"/>
    <property type="match status" value="2"/>
</dbReference>
<dbReference type="CDD" id="cd18596">
    <property type="entry name" value="ABC_6TM_VMR1_D1_like"/>
    <property type="match status" value="1"/>
</dbReference>
<feature type="compositionally biased region" description="Polar residues" evidence="9">
    <location>
        <begin position="429"/>
        <end position="443"/>
    </location>
</feature>
<evidence type="ECO:0000256" key="4">
    <source>
        <dbReference type="ARBA" id="ARBA00022737"/>
    </source>
</evidence>
<dbReference type="OrthoDB" id="6500128at2759"/>
<feature type="transmembrane region" description="Helical" evidence="10">
    <location>
        <begin position="1080"/>
        <end position="1106"/>
    </location>
</feature>
<dbReference type="GO" id="GO:0016020">
    <property type="term" value="C:membrane"/>
    <property type="evidence" value="ECO:0007669"/>
    <property type="project" value="UniProtKB-SubCell"/>
</dbReference>
<dbReference type="Proteomes" id="UP000308730">
    <property type="component" value="Unassembled WGS sequence"/>
</dbReference>
<feature type="transmembrane region" description="Helical" evidence="10">
    <location>
        <begin position="156"/>
        <end position="176"/>
    </location>
</feature>
<feature type="region of interest" description="Disordered" evidence="9">
    <location>
        <begin position="429"/>
        <end position="502"/>
    </location>
</feature>
<dbReference type="EMBL" id="SGPM01000189">
    <property type="protein sequence ID" value="THH28284.1"/>
    <property type="molecule type" value="Genomic_DNA"/>
</dbReference>
<evidence type="ECO:0000313" key="13">
    <source>
        <dbReference type="EMBL" id="THH28284.1"/>
    </source>
</evidence>
<dbReference type="CDD" id="cd18604">
    <property type="entry name" value="ABC_6TM_VMR1_D2_like"/>
    <property type="match status" value="1"/>
</dbReference>
<feature type="transmembrane region" description="Helical" evidence="10">
    <location>
        <begin position="526"/>
        <end position="545"/>
    </location>
</feature>
<evidence type="ECO:0000313" key="14">
    <source>
        <dbReference type="Proteomes" id="UP000308730"/>
    </source>
</evidence>
<evidence type="ECO:0008006" key="15">
    <source>
        <dbReference type="Google" id="ProtNLM"/>
    </source>
</evidence>
<dbReference type="InterPro" id="IPR011527">
    <property type="entry name" value="ABC1_TM_dom"/>
</dbReference>
<name>A0A4S4MQB2_9APHY</name>
<keyword evidence="4" id="KW-0677">Repeat</keyword>
<feature type="transmembrane region" description="Helical" evidence="10">
    <location>
        <begin position="551"/>
        <end position="573"/>
    </location>
</feature>
<feature type="domain" description="ABC transporter" evidence="11">
    <location>
        <begin position="737"/>
        <end position="978"/>
    </location>
</feature>
<feature type="transmembrane region" description="Helical" evidence="10">
    <location>
        <begin position="53"/>
        <end position="76"/>
    </location>
</feature>
<dbReference type="InterPro" id="IPR050173">
    <property type="entry name" value="ABC_transporter_C-like"/>
</dbReference>
<evidence type="ECO:0000259" key="12">
    <source>
        <dbReference type="PROSITE" id="PS50929"/>
    </source>
</evidence>
<keyword evidence="5" id="KW-0547">Nucleotide-binding</keyword>
<sequence length="1614" mass="178253">MWSYLPSWTSFDYTGAQQVILPNQFVPPSRTFEIFNSTTPPEDLIPYAYEVSFIPPVAVGLSFAWILTFSAIHAVAHLLQKRRKTNPLELDGGEGEEVGVTEPKGHIESLGGLTIFLFRLARLVSCIVLLSVSAVTATRHEYWYRDIDEKASLLRLGVTGTYAYATLSAFGAVASTPARARRAIKHLTFVLSAVLITLGYRDFWPLATFTWSPLDADGTPLIWVEISFLFFTAFIIPLLAPNEYIPLDPKDPAPEPNPEQTASALSLMIYSFLDPVIFLAYRIPHLSLDQLPPLSDYDRTKALVARSFKHLDPFLIGKPRHLFFGLMATFQWDYVVLALMLCIRVITTFASPLGINRLLAYMEEGGEDAFVRPWFWILWLLLGPVIGSIAVQWYIFVATGMMVRVQAILTQLIFDHALRIRVKAETQTSSNSAPSTAAQTPDTASIAEASEGSPQDDSGEETTGSVHSTTASKGKQREPSAVSMSSTSTKVDKEKADESKDSTNLAGRLNNLATTDMEALVNGRDFLFIVLYIPVQLVLCVIFLYKILGWSAFVGLGATAVMFPIPGYIASLIQKTQITKMKKTDARVQSVTEIMNVIRMIKLFGWEPKVNDQIADKREEELTYVRRYKLLELSNGVTNFFLPCVTMVVTYSLYTLAMHQTLTAASVVFSSMVVFDLLRDQLHTIFGMLPDMIQAKVSLDRVNDFLNQTELLDEFTEKPEDLLSIDATVPDPSIIGFREASFTWSSESSGMVTPGSNRRDFTLRIDEELSFKRGQFNLIVGATGTGKTSLLMALLGEMHYIPSGPNSYYNLPRSGGVAYASQESWVQNETIRDNILFGSEYDEERYNKVIEQCGLKRDLTLFEAGDKTEVGEKGLTLSGGQKARITLARAVYSPAKIILLDDVLAALDVHTSKWIVNQCFLGDLIRGRTVILVTHNIAMASPIADFIVSVGSNGRILSQGSLSKVLAKDKALSKELKAETKQIEKAENVVDGVEPEPTEPSKADGKLIVAEEISEGHVGWPALKMWFSNMGGDKAITFWTLFIGAMILTPIVEVYLTWYLGYWAHQYELHDDPAEVSAPYYLTVYSTALTLSVVFYLIGYVVYVFGCLRASRAIHKQLVGTVLGTTLRWLDTTPISRVITRCTQDIQAVDGPIGQYFAFVAEISSFIIIKLLAVVLVSPVFIVPGLLVALIGGWCGQIYIKGQLSIKREMSNARAPVLSHFGAAMTGLISIRAYGAQTAFKQRSYDRIDRFTVAARTFYNLNRWVCIRIEFLGGAFAAGIAAYLVYGTGVSASNTGFAMNMAVGFSNLILWWIRLLNQFEVSGNSLERIQQYLEIEQEPKSTPEGIPPAYWPASGSLSVEKLGARYSADGPKVLKDVSFNISSGERVGIVGRTGSGKSSLTLSLLRCIFTEGSVVYDGLETSKINLDALRSSITIIPQVPELLSGSLRQNLDPFDQYDDAVLNDALRAAGLFSLQKDEDDSRITLDSPISSGGGNLSVGQRQILALARAIVRRSKLLILDEATSAIDYETDTIIQTSLRQELDKDVTLLTVAHRLQTIMDADKIMVLDAGEIVEFGKPAELLQNEQGILRSLVDESGDKENLHAMAVKHAEDSK</sequence>
<feature type="transmembrane region" description="Helical" evidence="10">
    <location>
        <begin position="1181"/>
        <end position="1200"/>
    </location>
</feature>
<dbReference type="PROSITE" id="PS50893">
    <property type="entry name" value="ABC_TRANSPORTER_2"/>
    <property type="match status" value="2"/>
</dbReference>
<dbReference type="InterPro" id="IPR003593">
    <property type="entry name" value="AAA+_ATPase"/>
</dbReference>
<dbReference type="InterPro" id="IPR027417">
    <property type="entry name" value="P-loop_NTPase"/>
</dbReference>
<evidence type="ECO:0000256" key="6">
    <source>
        <dbReference type="ARBA" id="ARBA00022840"/>
    </source>
</evidence>
<dbReference type="SMART" id="SM00382">
    <property type="entry name" value="AAA"/>
    <property type="match status" value="2"/>
</dbReference>
<evidence type="ECO:0000256" key="2">
    <source>
        <dbReference type="ARBA" id="ARBA00022448"/>
    </source>
</evidence>